<dbReference type="Pfam" id="PF11955">
    <property type="entry name" value="PORR"/>
    <property type="match status" value="1"/>
</dbReference>
<dbReference type="InterPro" id="IPR045040">
    <property type="entry name" value="PORR_fam"/>
</dbReference>
<proteinExistence type="predicted"/>
<evidence type="ECO:0000313" key="3">
    <source>
        <dbReference type="EMBL" id="PKA47613.1"/>
    </source>
</evidence>
<evidence type="ECO:0000259" key="2">
    <source>
        <dbReference type="Pfam" id="PF11955"/>
    </source>
</evidence>
<organism evidence="3 4">
    <name type="scientific">Apostasia shenzhenica</name>
    <dbReference type="NCBI Taxonomy" id="1088818"/>
    <lineage>
        <taxon>Eukaryota</taxon>
        <taxon>Viridiplantae</taxon>
        <taxon>Streptophyta</taxon>
        <taxon>Embryophyta</taxon>
        <taxon>Tracheophyta</taxon>
        <taxon>Spermatophyta</taxon>
        <taxon>Magnoliopsida</taxon>
        <taxon>Liliopsida</taxon>
        <taxon>Asparagales</taxon>
        <taxon>Orchidaceae</taxon>
        <taxon>Apostasioideae</taxon>
        <taxon>Apostasia</taxon>
    </lineage>
</organism>
<accession>A0A2H9ZWH1</accession>
<sequence length="392" mass="45886">MMVWWATKHFHLPAQRHGSFQQRATLVNVKLKWVKDRPLDHVVSRQRHLQLVHRLVERISSDPRGGVPAHDLPRRPLALGHRSLLSSDFLLRYPAIFRRSSIDCFHLTDEAFHLRELELHTLRDSEPDLVDRLRRLLMLTINHTLPLHTIDQLSWDMGLPSDYHKFLLPRFPQFFSIRQPDNDERIWLKLVSRDPALSVSELQRSHGENGSEGECLTFPVSFTRGFALRRKCMMWLQEWQTLPYTSPYSDPSGLDPRTDVSEKRIVGVFHELLHLTIAKKTKRMNFSNLRKPLQLPQKFTKVLERHPGIFYLSQKLGVQTVVLREAYSGGRELLRKHPLESIRERYVAMMKVGRPERKRRSRRSGEVEGDSSEDEDGICTHTCEDQDQHICA</sequence>
<dbReference type="Proteomes" id="UP000236161">
    <property type="component" value="Unassembled WGS sequence"/>
</dbReference>
<keyword evidence="4" id="KW-1185">Reference proteome</keyword>
<dbReference type="OrthoDB" id="1716100at2759"/>
<evidence type="ECO:0000256" key="1">
    <source>
        <dbReference type="SAM" id="MobiDB-lite"/>
    </source>
</evidence>
<evidence type="ECO:0000313" key="4">
    <source>
        <dbReference type="Proteomes" id="UP000236161"/>
    </source>
</evidence>
<dbReference type="EMBL" id="KZ453122">
    <property type="protein sequence ID" value="PKA47613.1"/>
    <property type="molecule type" value="Genomic_DNA"/>
</dbReference>
<dbReference type="STRING" id="1088818.A0A2H9ZWH1"/>
<feature type="region of interest" description="Disordered" evidence="1">
    <location>
        <begin position="353"/>
        <end position="379"/>
    </location>
</feature>
<name>A0A2H9ZWH1_9ASPA</name>
<dbReference type="AlphaFoldDB" id="A0A2H9ZWH1"/>
<dbReference type="PANTHER" id="PTHR31476:SF6">
    <property type="entry name" value="EMB|CAB68190.1"/>
    <property type="match status" value="1"/>
</dbReference>
<reference evidence="3 4" key="1">
    <citation type="journal article" date="2017" name="Nature">
        <title>The Apostasia genome and the evolution of orchids.</title>
        <authorList>
            <person name="Zhang G.Q."/>
            <person name="Liu K.W."/>
            <person name="Li Z."/>
            <person name="Lohaus R."/>
            <person name="Hsiao Y.Y."/>
            <person name="Niu S.C."/>
            <person name="Wang J.Y."/>
            <person name="Lin Y.C."/>
            <person name="Xu Q."/>
            <person name="Chen L.J."/>
            <person name="Yoshida K."/>
            <person name="Fujiwara S."/>
            <person name="Wang Z.W."/>
            <person name="Zhang Y.Q."/>
            <person name="Mitsuda N."/>
            <person name="Wang M."/>
            <person name="Liu G.H."/>
            <person name="Pecoraro L."/>
            <person name="Huang H.X."/>
            <person name="Xiao X.J."/>
            <person name="Lin M."/>
            <person name="Wu X.Y."/>
            <person name="Wu W.L."/>
            <person name="Chen Y.Y."/>
            <person name="Chang S.B."/>
            <person name="Sakamoto S."/>
            <person name="Ohme-Takagi M."/>
            <person name="Yagi M."/>
            <person name="Zeng S.J."/>
            <person name="Shen C.Y."/>
            <person name="Yeh C.M."/>
            <person name="Luo Y.B."/>
            <person name="Tsai W.C."/>
            <person name="Van de Peer Y."/>
            <person name="Liu Z.J."/>
        </authorList>
    </citation>
    <scope>NUCLEOTIDE SEQUENCE [LARGE SCALE GENOMIC DNA]</scope>
    <source>
        <strain evidence="4">cv. Shenzhen</strain>
        <tissue evidence="3">Stem</tissue>
    </source>
</reference>
<protein>
    <recommendedName>
        <fullName evidence="2">PORR domain-containing protein</fullName>
    </recommendedName>
</protein>
<dbReference type="InterPro" id="IPR021099">
    <property type="entry name" value="PORR_domain"/>
</dbReference>
<feature type="compositionally biased region" description="Acidic residues" evidence="1">
    <location>
        <begin position="367"/>
        <end position="377"/>
    </location>
</feature>
<dbReference type="GO" id="GO:0003723">
    <property type="term" value="F:RNA binding"/>
    <property type="evidence" value="ECO:0007669"/>
    <property type="project" value="InterPro"/>
</dbReference>
<feature type="domain" description="PORR" evidence="2">
    <location>
        <begin position="34"/>
        <end position="354"/>
    </location>
</feature>
<dbReference type="PANTHER" id="PTHR31476">
    <property type="entry name" value="PROTEIN WHAT'S THIS FACTOR 1 HOMOLOG, CHLOROPLASTIC"/>
    <property type="match status" value="1"/>
</dbReference>
<gene>
    <name evidence="3" type="ORF">AXF42_Ash014809</name>
</gene>